<dbReference type="STRING" id="104663.SAMN04488121_101179"/>
<protein>
    <submittedName>
        <fullName evidence="2">ABC-2 family transporter protein</fullName>
    </submittedName>
</protein>
<feature type="transmembrane region" description="Helical" evidence="1">
    <location>
        <begin position="112"/>
        <end position="137"/>
    </location>
</feature>
<evidence type="ECO:0000313" key="2">
    <source>
        <dbReference type="EMBL" id="SDE92151.1"/>
    </source>
</evidence>
<keyword evidence="1" id="KW-1133">Transmembrane helix</keyword>
<dbReference type="EMBL" id="FNBN01000001">
    <property type="protein sequence ID" value="SDE92151.1"/>
    <property type="molecule type" value="Genomic_DNA"/>
</dbReference>
<evidence type="ECO:0000256" key="1">
    <source>
        <dbReference type="SAM" id="Phobius"/>
    </source>
</evidence>
<dbReference type="Pfam" id="PF12730">
    <property type="entry name" value="ABC2_membrane_4"/>
    <property type="match status" value="1"/>
</dbReference>
<reference evidence="2 3" key="1">
    <citation type="submission" date="2016-10" db="EMBL/GenBank/DDBJ databases">
        <authorList>
            <person name="de Groot N.N."/>
        </authorList>
    </citation>
    <scope>NUCLEOTIDE SEQUENCE [LARGE SCALE GENOMIC DNA]</scope>
    <source>
        <strain evidence="2 3">DSM 527</strain>
    </source>
</reference>
<dbReference type="AlphaFoldDB" id="A0A1G7GVM3"/>
<feature type="transmembrane region" description="Helical" evidence="1">
    <location>
        <begin position="240"/>
        <end position="257"/>
    </location>
</feature>
<gene>
    <name evidence="2" type="ORF">SAMN04488121_101179</name>
</gene>
<keyword evidence="1" id="KW-0472">Membrane</keyword>
<dbReference type="OrthoDB" id="1452202at2"/>
<organism evidence="2 3">
    <name type="scientific">Chitinophaga filiformis</name>
    <name type="common">Myxococcus filiformis</name>
    <name type="synonym">Flexibacter filiformis</name>
    <dbReference type="NCBI Taxonomy" id="104663"/>
    <lineage>
        <taxon>Bacteria</taxon>
        <taxon>Pseudomonadati</taxon>
        <taxon>Bacteroidota</taxon>
        <taxon>Chitinophagia</taxon>
        <taxon>Chitinophagales</taxon>
        <taxon>Chitinophagaceae</taxon>
        <taxon>Chitinophaga</taxon>
    </lineage>
</organism>
<sequence length="265" mass="30620">MLQIIKIEWLKVKNYRTFWVFIVLSLLSVLAPNFIVHDIFVRRIPKDAQKLLGASVYDFPMVWQTVASIGSYTSGIFGLLLITLVTNEFTYRTHRQNIIDGWERRDFVLSKLFWVVSLALVAFLTSLVTVLIFGGIYGNTPFSFENSQYLFYYLLQIIVMLLLALLLAMLVKRTGLAIILFVGYMMFLEQLLVFIVKRYFGNIGGLFPLQAGDELLPFPVLEKVEKLADANYKGPYENEVYLAVLVIYIVLIVWLVFRKMLRSDL</sequence>
<feature type="transmembrane region" description="Helical" evidence="1">
    <location>
        <begin position="20"/>
        <end position="41"/>
    </location>
</feature>
<feature type="transmembrane region" description="Helical" evidence="1">
    <location>
        <begin position="149"/>
        <end position="171"/>
    </location>
</feature>
<keyword evidence="1" id="KW-0812">Transmembrane</keyword>
<proteinExistence type="predicted"/>
<dbReference type="Proteomes" id="UP000199045">
    <property type="component" value="Unassembled WGS sequence"/>
</dbReference>
<dbReference type="RefSeq" id="WP_089828353.1">
    <property type="nucleotide sequence ID" value="NZ_FNBN01000001.1"/>
</dbReference>
<feature type="transmembrane region" description="Helical" evidence="1">
    <location>
        <begin position="178"/>
        <end position="200"/>
    </location>
</feature>
<evidence type="ECO:0000313" key="3">
    <source>
        <dbReference type="Proteomes" id="UP000199045"/>
    </source>
</evidence>
<accession>A0A1G7GVM3</accession>
<name>A0A1G7GVM3_CHIFI</name>
<feature type="transmembrane region" description="Helical" evidence="1">
    <location>
        <begin position="61"/>
        <end position="85"/>
    </location>
</feature>